<dbReference type="PANTHER" id="PTHR10921:SF1">
    <property type="entry name" value="NUCLEAR DISTRIBUTION PROTEIN NUDE HOMOLOG"/>
    <property type="match status" value="1"/>
</dbReference>
<dbReference type="OrthoDB" id="5877028at2759"/>
<organism evidence="4 5">
    <name type="scientific">Cavenderia fasciculata</name>
    <name type="common">Slime mold</name>
    <name type="synonym">Dictyostelium fasciculatum</name>
    <dbReference type="NCBI Taxonomy" id="261658"/>
    <lineage>
        <taxon>Eukaryota</taxon>
        <taxon>Amoebozoa</taxon>
        <taxon>Evosea</taxon>
        <taxon>Eumycetozoa</taxon>
        <taxon>Dictyostelia</taxon>
        <taxon>Acytosteliales</taxon>
        <taxon>Cavenderiaceae</taxon>
        <taxon>Cavenderia</taxon>
    </lineage>
</organism>
<feature type="coiled-coil region" evidence="3">
    <location>
        <begin position="21"/>
        <end position="186"/>
    </location>
</feature>
<dbReference type="Gene3D" id="6.10.250.1080">
    <property type="match status" value="1"/>
</dbReference>
<proteinExistence type="inferred from homology"/>
<dbReference type="GO" id="GO:0000132">
    <property type="term" value="P:establishment of mitotic spindle orientation"/>
    <property type="evidence" value="ECO:0007669"/>
    <property type="project" value="TreeGrafter"/>
</dbReference>
<dbReference type="GeneID" id="14868826"/>
<sequence>MSDTPSFATPQEEVMYWKKCLEDKQQEVDDLEQNFNEYQEFSKQLEEEMETELRACEKKHTDLVSQHARLKNDYENIQDKLNGVSRESSSLIASLQDEVDKLKHFKQSLLGDKRKLEQENDTLERRERASSASVQDLSEKLDRVMEENVWMQSELEESKQNADETIQRLREEMRELKQDISVKDNKKILIKPIPTEVSKLDNTIITIIDQQPNNNNNNNMIFIFLTILFHPFIKFYQFFRSSSKFTWNPFKTI</sequence>
<evidence type="ECO:0000256" key="3">
    <source>
        <dbReference type="SAM" id="Coils"/>
    </source>
</evidence>
<evidence type="ECO:0000256" key="2">
    <source>
        <dbReference type="ARBA" id="ARBA00023054"/>
    </source>
</evidence>
<reference evidence="5" key="1">
    <citation type="journal article" date="2011" name="Genome Res.">
        <title>Phylogeny-wide analysis of social amoeba genomes highlights ancient origins for complex intercellular communication.</title>
        <authorList>
            <person name="Heidel A.J."/>
            <person name="Lawal H.M."/>
            <person name="Felder M."/>
            <person name="Schilde C."/>
            <person name="Helps N.R."/>
            <person name="Tunggal B."/>
            <person name="Rivero F."/>
            <person name="John U."/>
            <person name="Schleicher M."/>
            <person name="Eichinger L."/>
            <person name="Platzer M."/>
            <person name="Noegel A.A."/>
            <person name="Schaap P."/>
            <person name="Gloeckner G."/>
        </authorList>
    </citation>
    <scope>NUCLEOTIDE SEQUENCE [LARGE SCALE GENOMIC DNA]</scope>
    <source>
        <strain evidence="5">SH3</strain>
    </source>
</reference>
<dbReference type="InterPro" id="IPR033494">
    <property type="entry name" value="NUDE"/>
</dbReference>
<dbReference type="EMBL" id="GL883021">
    <property type="protein sequence ID" value="EGG16610.1"/>
    <property type="molecule type" value="Genomic_DNA"/>
</dbReference>
<keyword evidence="5" id="KW-1185">Reference proteome</keyword>
<dbReference type="GO" id="GO:0008017">
    <property type="term" value="F:microtubule binding"/>
    <property type="evidence" value="ECO:0007669"/>
    <property type="project" value="InterPro"/>
</dbReference>
<gene>
    <name evidence="4" type="primary">nudE</name>
    <name evidence="4" type="ORF">DFA_07588</name>
</gene>
<dbReference type="PANTHER" id="PTHR10921">
    <property type="entry name" value="NUCLEAR DISTRIBUTION PROTEIN NUDE HOMOLOG 1"/>
    <property type="match status" value="1"/>
</dbReference>
<dbReference type="GO" id="GO:0000776">
    <property type="term" value="C:kinetochore"/>
    <property type="evidence" value="ECO:0007669"/>
    <property type="project" value="TreeGrafter"/>
</dbReference>
<dbReference type="GO" id="GO:0005871">
    <property type="term" value="C:kinesin complex"/>
    <property type="evidence" value="ECO:0007669"/>
    <property type="project" value="TreeGrafter"/>
</dbReference>
<comment type="similarity">
    <text evidence="1">Belongs to the nudE family.</text>
</comment>
<accession>F4Q624</accession>
<dbReference type="OMA" id="SIMTIHI"/>
<dbReference type="STRING" id="1054147.F4Q624"/>
<evidence type="ECO:0000256" key="1">
    <source>
        <dbReference type="ARBA" id="ARBA00007429"/>
    </source>
</evidence>
<dbReference type="AlphaFoldDB" id="F4Q624"/>
<keyword evidence="2 3" id="KW-0175">Coiled coil</keyword>
<dbReference type="GO" id="GO:0047496">
    <property type="term" value="P:vesicle transport along microtubule"/>
    <property type="evidence" value="ECO:0007669"/>
    <property type="project" value="TreeGrafter"/>
</dbReference>
<dbReference type="GO" id="GO:0007059">
    <property type="term" value="P:chromosome segregation"/>
    <property type="evidence" value="ECO:0007669"/>
    <property type="project" value="TreeGrafter"/>
</dbReference>
<dbReference type="Proteomes" id="UP000007797">
    <property type="component" value="Unassembled WGS sequence"/>
</dbReference>
<dbReference type="GO" id="GO:0051642">
    <property type="term" value="P:centrosome localization"/>
    <property type="evidence" value="ECO:0007669"/>
    <property type="project" value="TreeGrafter"/>
</dbReference>
<dbReference type="GO" id="GO:0005813">
    <property type="term" value="C:centrosome"/>
    <property type="evidence" value="ECO:0007669"/>
    <property type="project" value="TreeGrafter"/>
</dbReference>
<dbReference type="RefSeq" id="XP_004355084.1">
    <property type="nucleotide sequence ID" value="XM_004355032.1"/>
</dbReference>
<dbReference type="KEGG" id="dfa:DFA_07588"/>
<protein>
    <submittedName>
        <fullName evidence="4">Lis-interacting protein</fullName>
    </submittedName>
</protein>
<evidence type="ECO:0000313" key="4">
    <source>
        <dbReference type="EMBL" id="EGG16610.1"/>
    </source>
</evidence>
<evidence type="ECO:0000313" key="5">
    <source>
        <dbReference type="Proteomes" id="UP000007797"/>
    </source>
</evidence>
<dbReference type="GO" id="GO:0007100">
    <property type="term" value="P:mitotic centrosome separation"/>
    <property type="evidence" value="ECO:0007669"/>
    <property type="project" value="TreeGrafter"/>
</dbReference>
<dbReference type="GO" id="GO:0007020">
    <property type="term" value="P:microtubule nucleation"/>
    <property type="evidence" value="ECO:0007669"/>
    <property type="project" value="TreeGrafter"/>
</dbReference>
<name>F4Q624_CACFS</name>